<keyword evidence="3" id="KW-1185">Reference proteome</keyword>
<keyword evidence="1" id="KW-0812">Transmembrane</keyword>
<feature type="transmembrane region" description="Helical" evidence="1">
    <location>
        <begin position="24"/>
        <end position="45"/>
    </location>
</feature>
<proteinExistence type="predicted"/>
<feature type="transmembrane region" description="Helical" evidence="1">
    <location>
        <begin position="57"/>
        <end position="74"/>
    </location>
</feature>
<reference evidence="3" key="1">
    <citation type="submission" date="2017-02" db="EMBL/GenBank/DDBJ databases">
        <authorList>
            <person name="Dridi B."/>
        </authorList>
    </citation>
    <scope>NUCLEOTIDE SEQUENCE [LARGE SCALE GENOMIC DNA]</scope>
    <source>
        <strain evidence="3">EB411</strain>
    </source>
</reference>
<feature type="transmembrane region" description="Helical" evidence="1">
    <location>
        <begin position="351"/>
        <end position="369"/>
    </location>
</feature>
<protein>
    <submittedName>
        <fullName evidence="2">Putative integral membrane protein</fullName>
    </submittedName>
</protein>
<sequence>MTPRPFRADALVAGSVAVLTGLQLALPVGVTAAAIASIALCPVWLPLLRNHLGARTLFVLCLGALVSGLVLTGLRSSDHGVSPFLLTENSALVANIALTVGVLLWSRHLLGAPRVALLIAVGMLASIPLHGVADGNLWRFTLSIPIAVFALAVATQARNRPLELTALLALAAVSLVNDARSGTAILMITAIVVLWQLVPLPRRDGGRSTLRVVVTIGVTVAVVYSTAMSLIAGGVFGELTRLRTQAQIDTAGSVLLGGRPELGASLALFGERPAGFGSGTLATPVDVAIAKAGMASLGYDPDNGYVENYMFGAGYEVHSVIGDLWLRYGLVGLALAVALVVITVSSVVRRIRFNLASALLIFLGIRMLWNLFFSPLASSELLTILFLTIALPHVSEPGRARFGRHLVRPASQQPTDRGVVLA</sequence>
<dbReference type="AlphaFoldDB" id="A0A1R4IG99"/>
<organism evidence="2 3">
    <name type="scientific">Mycetocola reblochoni REB411</name>
    <dbReference type="NCBI Taxonomy" id="1255698"/>
    <lineage>
        <taxon>Bacteria</taxon>
        <taxon>Bacillati</taxon>
        <taxon>Actinomycetota</taxon>
        <taxon>Actinomycetes</taxon>
        <taxon>Micrococcales</taxon>
        <taxon>Microbacteriaceae</taxon>
        <taxon>Mycetocola</taxon>
    </lineage>
</organism>
<feature type="transmembrane region" description="Helical" evidence="1">
    <location>
        <begin position="212"/>
        <end position="236"/>
    </location>
</feature>
<feature type="transmembrane region" description="Helical" evidence="1">
    <location>
        <begin position="86"/>
        <end position="105"/>
    </location>
</feature>
<accession>A0A1R4IG99</accession>
<evidence type="ECO:0000313" key="3">
    <source>
        <dbReference type="Proteomes" id="UP000196778"/>
    </source>
</evidence>
<dbReference type="OrthoDB" id="5181551at2"/>
<feature type="transmembrane region" description="Helical" evidence="1">
    <location>
        <begin position="325"/>
        <end position="344"/>
    </location>
</feature>
<name>A0A1R4IG99_9MICO</name>
<evidence type="ECO:0000256" key="1">
    <source>
        <dbReference type="SAM" id="Phobius"/>
    </source>
</evidence>
<keyword evidence="1" id="KW-1133">Transmembrane helix</keyword>
<dbReference type="Proteomes" id="UP000196778">
    <property type="component" value="Unassembled WGS sequence"/>
</dbReference>
<feature type="transmembrane region" description="Helical" evidence="1">
    <location>
        <begin position="112"/>
        <end position="131"/>
    </location>
</feature>
<evidence type="ECO:0000313" key="2">
    <source>
        <dbReference type="EMBL" id="SJN18837.1"/>
    </source>
</evidence>
<gene>
    <name evidence="2" type="ORF">FM119_01660</name>
</gene>
<dbReference type="RefSeq" id="WP_087135957.1">
    <property type="nucleotide sequence ID" value="NZ_FUKR01000007.1"/>
</dbReference>
<dbReference type="EMBL" id="FUKR01000007">
    <property type="protein sequence ID" value="SJN18837.1"/>
    <property type="molecule type" value="Genomic_DNA"/>
</dbReference>
<feature type="transmembrane region" description="Helical" evidence="1">
    <location>
        <begin position="183"/>
        <end position="200"/>
    </location>
</feature>
<keyword evidence="1" id="KW-0472">Membrane</keyword>